<dbReference type="InterPro" id="IPR036388">
    <property type="entry name" value="WH-like_DNA-bd_sf"/>
</dbReference>
<accession>A0ABU9LNZ9</accession>
<dbReference type="CDD" id="cd07377">
    <property type="entry name" value="WHTH_GntR"/>
    <property type="match status" value="1"/>
</dbReference>
<evidence type="ECO:0000313" key="6">
    <source>
        <dbReference type="Proteomes" id="UP001398420"/>
    </source>
</evidence>
<dbReference type="Gene3D" id="1.20.120.530">
    <property type="entry name" value="GntR ligand-binding domain-like"/>
    <property type="match status" value="1"/>
</dbReference>
<protein>
    <submittedName>
        <fullName evidence="5">FadR/GntR family transcriptional regulator</fullName>
    </submittedName>
</protein>
<dbReference type="SUPFAM" id="SSF46785">
    <property type="entry name" value="Winged helix' DNA-binding domain"/>
    <property type="match status" value="1"/>
</dbReference>
<keyword evidence="6" id="KW-1185">Reference proteome</keyword>
<dbReference type="InterPro" id="IPR008920">
    <property type="entry name" value="TF_FadR/GntR_C"/>
</dbReference>
<evidence type="ECO:0000256" key="1">
    <source>
        <dbReference type="ARBA" id="ARBA00023015"/>
    </source>
</evidence>
<feature type="domain" description="HTH gntR-type" evidence="4">
    <location>
        <begin position="9"/>
        <end position="77"/>
    </location>
</feature>
<dbReference type="PANTHER" id="PTHR43537:SF5">
    <property type="entry name" value="UXU OPERON TRANSCRIPTIONAL REGULATOR"/>
    <property type="match status" value="1"/>
</dbReference>
<dbReference type="Pfam" id="PF07729">
    <property type="entry name" value="FCD"/>
    <property type="match status" value="1"/>
</dbReference>
<dbReference type="Pfam" id="PF00392">
    <property type="entry name" value="GntR"/>
    <property type="match status" value="1"/>
</dbReference>
<keyword evidence="3" id="KW-0804">Transcription</keyword>
<gene>
    <name evidence="5" type="ORF">AAF454_06760</name>
</gene>
<dbReference type="Gene3D" id="1.10.10.10">
    <property type="entry name" value="Winged helix-like DNA-binding domain superfamily/Winged helix DNA-binding domain"/>
    <property type="match status" value="1"/>
</dbReference>
<dbReference type="SUPFAM" id="SSF48008">
    <property type="entry name" value="GntR ligand-binding domain-like"/>
    <property type="match status" value="1"/>
</dbReference>
<evidence type="ECO:0000259" key="4">
    <source>
        <dbReference type="PROSITE" id="PS50949"/>
    </source>
</evidence>
<name>A0ABU9LNZ9_9BACL</name>
<keyword evidence="1" id="KW-0805">Transcription regulation</keyword>
<dbReference type="PROSITE" id="PS50949">
    <property type="entry name" value="HTH_GNTR"/>
    <property type="match status" value="1"/>
</dbReference>
<comment type="caution">
    <text evidence="5">The sequence shown here is derived from an EMBL/GenBank/DDBJ whole genome shotgun (WGS) entry which is preliminary data.</text>
</comment>
<dbReference type="EMBL" id="JBCEWA010000004">
    <property type="protein sequence ID" value="MEL5988116.1"/>
    <property type="molecule type" value="Genomic_DNA"/>
</dbReference>
<dbReference type="SMART" id="SM00895">
    <property type="entry name" value="FCD"/>
    <property type="match status" value="1"/>
</dbReference>
<dbReference type="InterPro" id="IPR036390">
    <property type="entry name" value="WH_DNA-bd_sf"/>
</dbReference>
<dbReference type="Proteomes" id="UP001398420">
    <property type="component" value="Unassembled WGS sequence"/>
</dbReference>
<organism evidence="5 6">
    <name type="scientific">Kurthia gibsonii</name>
    <dbReference type="NCBI Taxonomy" id="33946"/>
    <lineage>
        <taxon>Bacteria</taxon>
        <taxon>Bacillati</taxon>
        <taxon>Bacillota</taxon>
        <taxon>Bacilli</taxon>
        <taxon>Bacillales</taxon>
        <taxon>Caryophanaceae</taxon>
        <taxon>Kurthia</taxon>
    </lineage>
</organism>
<proteinExistence type="predicted"/>
<reference evidence="5 6" key="1">
    <citation type="submission" date="2024-04" db="EMBL/GenBank/DDBJ databases">
        <authorList>
            <person name="Wu Y.S."/>
            <person name="Zhang L."/>
        </authorList>
    </citation>
    <scope>NUCLEOTIDE SEQUENCE [LARGE SCALE GENOMIC DNA]</scope>
    <source>
        <strain evidence="5 6">KG-01</strain>
    </source>
</reference>
<dbReference type="PRINTS" id="PR00035">
    <property type="entry name" value="HTHGNTR"/>
</dbReference>
<evidence type="ECO:0000256" key="2">
    <source>
        <dbReference type="ARBA" id="ARBA00023125"/>
    </source>
</evidence>
<dbReference type="InterPro" id="IPR000524">
    <property type="entry name" value="Tscrpt_reg_HTH_GntR"/>
</dbReference>
<dbReference type="InterPro" id="IPR011711">
    <property type="entry name" value="GntR_C"/>
</dbReference>
<dbReference type="RefSeq" id="WP_068453684.1">
    <property type="nucleotide sequence ID" value="NZ_JALKQX010000002.1"/>
</dbReference>
<sequence>MGIKIVQRKKIYEEVAEQLMALIKSGELLPGDRLDSVEELSRQFDVGRSTIREALTALRAMGLIEMKQGEGTFVKNFDGRTLGIPLASALLMTKKDIAELLEVRRVLEVGMVKSAAENRTMEDLAALKGHLQEMYDHTDQPKIAEQADLAFHYAIAKATHNEMLQSLFKTVNDVMSEVIHDTRLICLYDEQATFETLNAQHLHIFNAIESQNIDQANEAMTTHLQFVEDVLNSYVAEQKEG</sequence>
<dbReference type="PANTHER" id="PTHR43537">
    <property type="entry name" value="TRANSCRIPTIONAL REGULATOR, GNTR FAMILY"/>
    <property type="match status" value="1"/>
</dbReference>
<evidence type="ECO:0000256" key="3">
    <source>
        <dbReference type="ARBA" id="ARBA00023163"/>
    </source>
</evidence>
<evidence type="ECO:0000313" key="5">
    <source>
        <dbReference type="EMBL" id="MEL5988116.1"/>
    </source>
</evidence>
<keyword evidence="2" id="KW-0238">DNA-binding</keyword>
<dbReference type="SMART" id="SM00345">
    <property type="entry name" value="HTH_GNTR"/>
    <property type="match status" value="1"/>
</dbReference>